<dbReference type="InterPro" id="IPR000847">
    <property type="entry name" value="LysR_HTH_N"/>
</dbReference>
<sequence>MMNENALSAFLALAETGSFQNAARAMGVSNASLSRYVGQAEEHTGLVLFHRSRNSSTLTRAGQEFLPIAQALRDDLDRYATRVAGLRETGPGTLLFGCGPLTTGTLILPVLRAVRRTMPDLRFRVLVSAYARPLDLLQAGEFDVFLGDLTYTPEADDVEIMVMEKQPIQFVAHRDHEIHQRGPQTMAGIFDFPFASPHLHKHWKAALTKALGGGAEAVEKVNAQPHIECDDYNLLTGLLAVPDFIVGGMSNTFVELIRAKTVKPVTMKQNLTWNICAARKSQNTSDALELCWSELAKYRAR</sequence>
<keyword evidence="3" id="KW-0238">DNA-binding</keyword>
<name>A0ABT0Q2R4_9RHOB</name>
<dbReference type="PROSITE" id="PS50931">
    <property type="entry name" value="HTH_LYSR"/>
    <property type="match status" value="1"/>
</dbReference>
<dbReference type="RefSeq" id="WP_249710058.1">
    <property type="nucleotide sequence ID" value="NZ_JAMFMB010000012.1"/>
</dbReference>
<dbReference type="SUPFAM" id="SSF46785">
    <property type="entry name" value="Winged helix' DNA-binding domain"/>
    <property type="match status" value="1"/>
</dbReference>
<dbReference type="Gene3D" id="3.40.190.10">
    <property type="entry name" value="Periplasmic binding protein-like II"/>
    <property type="match status" value="2"/>
</dbReference>
<evidence type="ECO:0000256" key="3">
    <source>
        <dbReference type="ARBA" id="ARBA00023125"/>
    </source>
</evidence>
<keyword evidence="2" id="KW-0805">Transcription regulation</keyword>
<evidence type="ECO:0000313" key="6">
    <source>
        <dbReference type="EMBL" id="MCL6284092.1"/>
    </source>
</evidence>
<evidence type="ECO:0000256" key="2">
    <source>
        <dbReference type="ARBA" id="ARBA00023015"/>
    </source>
</evidence>
<dbReference type="Pfam" id="PF03466">
    <property type="entry name" value="LysR_substrate"/>
    <property type="match status" value="1"/>
</dbReference>
<organism evidence="6 7">
    <name type="scientific">Ruegeria spongiae</name>
    <dbReference type="NCBI Taxonomy" id="2942209"/>
    <lineage>
        <taxon>Bacteria</taxon>
        <taxon>Pseudomonadati</taxon>
        <taxon>Pseudomonadota</taxon>
        <taxon>Alphaproteobacteria</taxon>
        <taxon>Rhodobacterales</taxon>
        <taxon>Roseobacteraceae</taxon>
        <taxon>Ruegeria</taxon>
    </lineage>
</organism>
<protein>
    <submittedName>
        <fullName evidence="6">LysR family transcriptional regulator</fullName>
    </submittedName>
</protein>
<dbReference type="Gene3D" id="1.10.10.10">
    <property type="entry name" value="Winged helix-like DNA-binding domain superfamily/Winged helix DNA-binding domain"/>
    <property type="match status" value="1"/>
</dbReference>
<dbReference type="SUPFAM" id="SSF53850">
    <property type="entry name" value="Periplasmic binding protein-like II"/>
    <property type="match status" value="1"/>
</dbReference>
<dbReference type="InterPro" id="IPR036388">
    <property type="entry name" value="WH-like_DNA-bd_sf"/>
</dbReference>
<gene>
    <name evidence="6" type="ORF">M3P21_11180</name>
</gene>
<keyword evidence="4" id="KW-0804">Transcription</keyword>
<dbReference type="EMBL" id="JAMFMB010000012">
    <property type="protein sequence ID" value="MCL6284092.1"/>
    <property type="molecule type" value="Genomic_DNA"/>
</dbReference>
<evidence type="ECO:0000256" key="1">
    <source>
        <dbReference type="ARBA" id="ARBA00009437"/>
    </source>
</evidence>
<dbReference type="PANTHER" id="PTHR30419:SF8">
    <property type="entry name" value="NITROGEN ASSIMILATION TRANSCRIPTIONAL ACTIVATOR-RELATED"/>
    <property type="match status" value="1"/>
</dbReference>
<evidence type="ECO:0000256" key="4">
    <source>
        <dbReference type="ARBA" id="ARBA00023163"/>
    </source>
</evidence>
<dbReference type="InterPro" id="IPR005119">
    <property type="entry name" value="LysR_subst-bd"/>
</dbReference>
<dbReference type="Pfam" id="PF00126">
    <property type="entry name" value="HTH_1"/>
    <property type="match status" value="1"/>
</dbReference>
<dbReference type="InterPro" id="IPR050950">
    <property type="entry name" value="HTH-type_LysR_regulators"/>
</dbReference>
<evidence type="ECO:0000313" key="7">
    <source>
        <dbReference type="Proteomes" id="UP001203880"/>
    </source>
</evidence>
<feature type="domain" description="HTH lysR-type" evidence="5">
    <location>
        <begin position="2"/>
        <end position="59"/>
    </location>
</feature>
<accession>A0ABT0Q2R4</accession>
<dbReference type="PANTHER" id="PTHR30419">
    <property type="entry name" value="HTH-TYPE TRANSCRIPTIONAL REGULATOR YBHD"/>
    <property type="match status" value="1"/>
</dbReference>
<dbReference type="Proteomes" id="UP001203880">
    <property type="component" value="Unassembled WGS sequence"/>
</dbReference>
<reference evidence="6" key="1">
    <citation type="submission" date="2022-05" db="EMBL/GenBank/DDBJ databases">
        <authorList>
            <person name="Park J.-S."/>
        </authorList>
    </citation>
    <scope>NUCLEOTIDE SEQUENCE</scope>
    <source>
        <strain evidence="6">2012CJ41-6</strain>
    </source>
</reference>
<keyword evidence="7" id="KW-1185">Reference proteome</keyword>
<comment type="caution">
    <text evidence="6">The sequence shown here is derived from an EMBL/GenBank/DDBJ whole genome shotgun (WGS) entry which is preliminary data.</text>
</comment>
<dbReference type="InterPro" id="IPR036390">
    <property type="entry name" value="WH_DNA-bd_sf"/>
</dbReference>
<evidence type="ECO:0000259" key="5">
    <source>
        <dbReference type="PROSITE" id="PS50931"/>
    </source>
</evidence>
<proteinExistence type="inferred from homology"/>
<comment type="similarity">
    <text evidence="1">Belongs to the LysR transcriptional regulatory family.</text>
</comment>